<dbReference type="AlphaFoldDB" id="A0A3M7TXC6"/>
<dbReference type="PANTHER" id="PTHR31793">
    <property type="entry name" value="4-HYDROXYBENZOYL-COA THIOESTERASE FAMILY MEMBER"/>
    <property type="match status" value="1"/>
</dbReference>
<dbReference type="GO" id="GO:0047617">
    <property type="term" value="F:fatty acyl-CoA hydrolase activity"/>
    <property type="evidence" value="ECO:0007669"/>
    <property type="project" value="TreeGrafter"/>
</dbReference>
<reference evidence="1 2" key="1">
    <citation type="submission" date="2018-10" db="EMBL/GenBank/DDBJ databases">
        <title>Bacillus Keqinensis sp. nov., a moderately halophilic bacterium isolated from a saline-alkaline lake.</title>
        <authorList>
            <person name="Wang H."/>
        </authorList>
    </citation>
    <scope>NUCLEOTIDE SEQUENCE [LARGE SCALE GENOMIC DNA]</scope>
    <source>
        <strain evidence="1 2">KQ-3</strain>
    </source>
</reference>
<proteinExistence type="predicted"/>
<dbReference type="EMBL" id="RHIB01000001">
    <property type="protein sequence ID" value="RNA70258.1"/>
    <property type="molecule type" value="Genomic_DNA"/>
</dbReference>
<dbReference type="Pfam" id="PF13279">
    <property type="entry name" value="4HBT_2"/>
    <property type="match status" value="1"/>
</dbReference>
<dbReference type="PANTHER" id="PTHR31793:SF24">
    <property type="entry name" value="LONG-CHAIN ACYL-COA THIOESTERASE FADM"/>
    <property type="match status" value="1"/>
</dbReference>
<gene>
    <name evidence="1" type="ORF">EBO34_10140</name>
</gene>
<comment type="caution">
    <text evidence="1">The sequence shown here is derived from an EMBL/GenBank/DDBJ whole genome shotgun (WGS) entry which is preliminary data.</text>
</comment>
<dbReference type="SUPFAM" id="SSF54637">
    <property type="entry name" value="Thioesterase/thiol ester dehydrase-isomerase"/>
    <property type="match status" value="1"/>
</dbReference>
<keyword evidence="2" id="KW-1185">Reference proteome</keyword>
<dbReference type="Proteomes" id="UP000278746">
    <property type="component" value="Unassembled WGS sequence"/>
</dbReference>
<dbReference type="InterPro" id="IPR029069">
    <property type="entry name" value="HotDog_dom_sf"/>
</dbReference>
<evidence type="ECO:0000313" key="2">
    <source>
        <dbReference type="Proteomes" id="UP000278746"/>
    </source>
</evidence>
<dbReference type="InterPro" id="IPR050563">
    <property type="entry name" value="4-hydroxybenzoyl-CoA_TE"/>
</dbReference>
<dbReference type="CDD" id="cd00586">
    <property type="entry name" value="4HBT"/>
    <property type="match status" value="1"/>
</dbReference>
<name>A0A3M7TXC6_9BACI</name>
<sequence length="152" mass="17306">MAKPDYIEEMEQWSESFEYGYPVTVRFSETDAFGHLNNTVAFVYFEQGRINFFKDIGLGEEWFSKGGEGIPVTADLHCDYVRQVFFDEKLTVSLKAAEIGNSSVDLHYKVTNEQNAICMIGRGRMVQVSRKTGKALPWTDSARSLLEASRKK</sequence>
<evidence type="ECO:0000313" key="1">
    <source>
        <dbReference type="EMBL" id="RNA70258.1"/>
    </source>
</evidence>
<dbReference type="OrthoDB" id="9799036at2"/>
<dbReference type="RefSeq" id="WP_122897865.1">
    <property type="nucleotide sequence ID" value="NZ_RHIB01000001.1"/>
</dbReference>
<organism evidence="1 2">
    <name type="scientific">Alteribacter keqinensis</name>
    <dbReference type="NCBI Taxonomy" id="2483800"/>
    <lineage>
        <taxon>Bacteria</taxon>
        <taxon>Bacillati</taxon>
        <taxon>Bacillota</taxon>
        <taxon>Bacilli</taxon>
        <taxon>Bacillales</taxon>
        <taxon>Bacillaceae</taxon>
        <taxon>Alteribacter</taxon>
    </lineage>
</organism>
<protein>
    <submittedName>
        <fullName evidence="1">Acyl-CoA thioesterase</fullName>
    </submittedName>
</protein>
<accession>A0A3M7TXC6</accession>
<dbReference type="Gene3D" id="3.10.129.10">
    <property type="entry name" value="Hotdog Thioesterase"/>
    <property type="match status" value="1"/>
</dbReference>